<dbReference type="KEGG" id="aqu:100638966"/>
<keyword evidence="5" id="KW-1185">Reference proteome</keyword>
<comment type="catalytic activity">
    <reaction evidence="1">
        <text>trans-3-hydroxy-L-proline = 1-pyrroline-2-carboxylate + H2O</text>
        <dbReference type="Rhea" id="RHEA:10320"/>
        <dbReference type="ChEBI" id="CHEBI:15377"/>
        <dbReference type="ChEBI" id="CHEBI:39785"/>
        <dbReference type="ChEBI" id="CHEBI:57938"/>
        <dbReference type="EC" id="4.2.1.77"/>
    </reaction>
</comment>
<accession>A0A1X7VKQ7</accession>
<reference evidence="4" key="2">
    <citation type="submission" date="2017-05" db="UniProtKB">
        <authorList>
            <consortium name="EnsemblMetazoa"/>
        </authorList>
    </citation>
    <scope>IDENTIFICATION</scope>
</reference>
<reference evidence="5" key="1">
    <citation type="journal article" date="2010" name="Nature">
        <title>The Amphimedon queenslandica genome and the evolution of animal complexity.</title>
        <authorList>
            <person name="Srivastava M."/>
            <person name="Simakov O."/>
            <person name="Chapman J."/>
            <person name="Fahey B."/>
            <person name="Gauthier M.E."/>
            <person name="Mitros T."/>
            <person name="Richards G.S."/>
            <person name="Conaco C."/>
            <person name="Dacre M."/>
            <person name="Hellsten U."/>
            <person name="Larroux C."/>
            <person name="Putnam N.H."/>
            <person name="Stanke M."/>
            <person name="Adamska M."/>
            <person name="Darling A."/>
            <person name="Degnan S.M."/>
            <person name="Oakley T.H."/>
            <person name="Plachetzki D.C."/>
            <person name="Zhai Y."/>
            <person name="Adamski M."/>
            <person name="Calcino A."/>
            <person name="Cummins S.F."/>
            <person name="Goodstein D.M."/>
            <person name="Harris C."/>
            <person name="Jackson D.J."/>
            <person name="Leys S.P."/>
            <person name="Shu S."/>
            <person name="Woodcroft B.J."/>
            <person name="Vervoort M."/>
            <person name="Kosik K.S."/>
            <person name="Manning G."/>
            <person name="Degnan B.M."/>
            <person name="Rokhsar D.S."/>
        </authorList>
    </citation>
    <scope>NUCLEOTIDE SEQUENCE [LARGE SCALE GENOMIC DNA]</scope>
</reference>
<dbReference type="PANTHER" id="PTHR33442">
    <property type="entry name" value="TRANS-3-HYDROXY-L-PROLINE DEHYDRATASE"/>
    <property type="match status" value="1"/>
</dbReference>
<dbReference type="SFLD" id="SFLDS00028">
    <property type="entry name" value="Proline_Racemase"/>
    <property type="match status" value="1"/>
</dbReference>
<dbReference type="eggNOG" id="ENOG502QRPF">
    <property type="taxonomic scope" value="Eukaryota"/>
</dbReference>
<dbReference type="EC" id="4.2.1.77" evidence="3"/>
<dbReference type="FunFam" id="3.10.310.10:FF:000003">
    <property type="entry name" value="Proline racemase"/>
    <property type="match status" value="1"/>
</dbReference>
<dbReference type="InterPro" id="IPR008794">
    <property type="entry name" value="Pro_racemase_fam"/>
</dbReference>
<protein>
    <recommendedName>
        <fullName evidence="3">trans-L-3-hydroxyproline dehydratase</fullName>
        <ecNumber evidence="3">4.2.1.77</ecNumber>
    </recommendedName>
</protein>
<evidence type="ECO:0000313" key="4">
    <source>
        <dbReference type="EnsemblMetazoa" id="Aqu2.1.40966_001"/>
    </source>
</evidence>
<evidence type="ECO:0000313" key="5">
    <source>
        <dbReference type="Proteomes" id="UP000007879"/>
    </source>
</evidence>
<dbReference type="PANTHER" id="PTHR33442:SF1">
    <property type="entry name" value="TRANS-3-HYDROXY-L-PROLINE DEHYDRATASE"/>
    <property type="match status" value="1"/>
</dbReference>
<dbReference type="Pfam" id="PF05544">
    <property type="entry name" value="Pro_racemase"/>
    <property type="match status" value="1"/>
</dbReference>
<evidence type="ECO:0000256" key="3">
    <source>
        <dbReference type="ARBA" id="ARBA00013105"/>
    </source>
</evidence>
<comment type="similarity">
    <text evidence="2">Belongs to the proline racemase family.</text>
</comment>
<dbReference type="OrthoDB" id="6409228at2759"/>
<dbReference type="InParanoid" id="A0A1X7VKQ7"/>
<dbReference type="EnsemblMetazoa" id="XM_011411482.2">
    <property type="protein sequence ID" value="XP_011409784.2"/>
    <property type="gene ID" value="LOC100638966"/>
</dbReference>
<dbReference type="EnsemblMetazoa" id="Aqu2.1.40966_001">
    <property type="protein sequence ID" value="Aqu2.1.40966_001"/>
    <property type="gene ID" value="Aqu2.1.40966"/>
</dbReference>
<dbReference type="Gene3D" id="3.10.310.10">
    <property type="entry name" value="Diaminopimelate Epimerase, Chain A, domain 1"/>
    <property type="match status" value="2"/>
</dbReference>
<dbReference type="STRING" id="400682.A0A1X7VKQ7"/>
<sequence length="344" mass="37549">MSSGAPNHDNNSSPVIQTVEMHTGGEPVRIIVKGYPQIPSDTNILAKRSYVRDNLDHLRRMLMFEPRGSEAMYGALIVEKDLPEASLAVLFMHGEGYSTMCGHATISLGRYAIDYGIVPPVTPLTTFTMQCPCGPVKVKVQYENNKSGAVSFESVPSFVDADKLNQSVYVPSLNKSIPYDISYGGAFYAFVDVGSVGLDFKHSSMAECREIGGSITDELRKTIKLSHPDPSASDLEFLYGTILISSEGQQLCIFAERQVDRSPCGSGVSARLALEYHQKKIKLGEAKRISNPLTGSVFGGQATREEKFFGVNAVVTEVKGNGYYTGESKFWLEEGDKIGEGFLL</sequence>
<dbReference type="AlphaFoldDB" id="A0A1X7VKQ7"/>
<dbReference type="PIRSF" id="PIRSF029792">
    <property type="entry name" value="Pro_racemase"/>
    <property type="match status" value="1"/>
</dbReference>
<dbReference type="GO" id="GO:0050346">
    <property type="term" value="F:trans-L-3-hydroxyproline dehydratase activity"/>
    <property type="evidence" value="ECO:0007669"/>
    <property type="project" value="UniProtKB-EC"/>
</dbReference>
<dbReference type="SUPFAM" id="SSF54506">
    <property type="entry name" value="Diaminopimelate epimerase-like"/>
    <property type="match status" value="1"/>
</dbReference>
<dbReference type="Proteomes" id="UP000007879">
    <property type="component" value="Unassembled WGS sequence"/>
</dbReference>
<organism evidence="4">
    <name type="scientific">Amphimedon queenslandica</name>
    <name type="common">Sponge</name>
    <dbReference type="NCBI Taxonomy" id="400682"/>
    <lineage>
        <taxon>Eukaryota</taxon>
        <taxon>Metazoa</taxon>
        <taxon>Porifera</taxon>
        <taxon>Demospongiae</taxon>
        <taxon>Heteroscleromorpha</taxon>
        <taxon>Haplosclerida</taxon>
        <taxon>Niphatidae</taxon>
        <taxon>Amphimedon</taxon>
    </lineage>
</organism>
<evidence type="ECO:0000256" key="1">
    <source>
        <dbReference type="ARBA" id="ARBA00001148"/>
    </source>
</evidence>
<proteinExistence type="inferred from homology"/>
<name>A0A1X7VKQ7_AMPQE</name>
<evidence type="ECO:0000256" key="2">
    <source>
        <dbReference type="ARBA" id="ARBA00007529"/>
    </source>
</evidence>
<gene>
    <name evidence="4" type="primary">100638966</name>
</gene>